<feature type="compositionally biased region" description="Basic and acidic residues" evidence="1">
    <location>
        <begin position="592"/>
        <end position="604"/>
    </location>
</feature>
<evidence type="ECO:0000313" key="5">
    <source>
        <dbReference type="Proteomes" id="UP000318080"/>
    </source>
</evidence>
<sequence length="661" mass="68689">MTFSRVGRAAVAALLIGLGTGAPAVFLGTAVAQAAPAASSITAKVTDDSGVLSSSQKSDLESQIAQLQSSDQRLLYVVYTTGLDSQVESYAESIVDSRGTNTAAFVVDTEARKATVSVGSEWPSGSQDKLFEAAYDSLAASDWAGAGSAVVEAASGSSGSGDGALWLGAGGAAVLAAGGGAYAMSKRKTKKETAATVESAREIEPTNTTALARLPLPVLEELAQEELVSTDESIRRGKEELDIAIAEFGPERARKFTAAMNQSTSTLQRAFATHKQIEAQRGMPEAQKRELLVSIVSSCGQADDALDAQAAEFASMRDLLVNAGSKLDELTQKTVDLRARMPQATATLNSLREQYSEEMLQSIADNPQMASVSLDEAEKSLSLGRSLQSKPAGQQGGLVGAIRDSEHAIEVADRLLSAVENAQSTITTAQQGLSALIAEVDGEISEARQIEAQGQSQGTSADWASLEALLSEASAAAEAARAGGATDPLGHYTTLMSLDGRLDEALDTVREVTQTHARQLDMFAQQISVASSTIQAAEDLISARGRLVGASARTALEDAKRLHAQALQQRDRDIRSALDLARQAVAAAQEAQRRAQNDIDDYRRRQQRQQMASGAGDLITGMVIGQMLGGGGHRGGYGGGFGGGFGGGGFGGGGGSRTGAF</sequence>
<dbReference type="Proteomes" id="UP000318080">
    <property type="component" value="Unassembled WGS sequence"/>
</dbReference>
<evidence type="ECO:0000256" key="2">
    <source>
        <dbReference type="SAM" id="SignalP"/>
    </source>
</evidence>
<evidence type="ECO:0000256" key="1">
    <source>
        <dbReference type="SAM" id="MobiDB-lite"/>
    </source>
</evidence>
<dbReference type="STRING" id="1686286.GCA_900092335_02436"/>
<evidence type="ECO:0000259" key="3">
    <source>
        <dbReference type="Pfam" id="PF04536"/>
    </source>
</evidence>
<accession>A0A540R763</accession>
<dbReference type="Gene3D" id="3.10.310.50">
    <property type="match status" value="1"/>
</dbReference>
<proteinExistence type="predicted"/>
<keyword evidence="2" id="KW-0732">Signal</keyword>
<dbReference type="EMBL" id="VHIR01000008">
    <property type="protein sequence ID" value="TQE43447.1"/>
    <property type="molecule type" value="Genomic_DNA"/>
</dbReference>
<name>A0A540R763_9CORY</name>
<protein>
    <submittedName>
        <fullName evidence="4">TPM domain-containing protein</fullName>
    </submittedName>
</protein>
<reference evidence="4 5" key="1">
    <citation type="submission" date="2019-06" db="EMBL/GenBank/DDBJ databases">
        <title>Draft genome of C. phoceense Strain 272.</title>
        <authorList>
            <person name="Pacheco L.G.C."/>
            <person name="Barberis C.M."/>
            <person name="Almuzara M.N."/>
            <person name="Traglia G.M."/>
            <person name="Santos C.S."/>
            <person name="Rocha D.J.P.G."/>
            <person name="Aguiar E.R.G.R."/>
            <person name="Vay C.A."/>
        </authorList>
    </citation>
    <scope>NUCLEOTIDE SEQUENCE [LARGE SCALE GENOMIC DNA]</scope>
    <source>
        <strain evidence="4 5">272</strain>
    </source>
</reference>
<dbReference type="InterPro" id="IPR007621">
    <property type="entry name" value="TPM_dom"/>
</dbReference>
<comment type="caution">
    <text evidence="4">The sequence shown here is derived from an EMBL/GenBank/DDBJ whole genome shotgun (WGS) entry which is preliminary data.</text>
</comment>
<evidence type="ECO:0000313" key="4">
    <source>
        <dbReference type="EMBL" id="TQE43447.1"/>
    </source>
</evidence>
<feature type="domain" description="TPM" evidence="3">
    <location>
        <begin position="45"/>
        <end position="153"/>
    </location>
</feature>
<feature type="signal peptide" evidence="2">
    <location>
        <begin position="1"/>
        <end position="24"/>
    </location>
</feature>
<dbReference type="RefSeq" id="WP_141628901.1">
    <property type="nucleotide sequence ID" value="NZ_VHIR01000008.1"/>
</dbReference>
<feature type="chain" id="PRO_5038707271" evidence="2">
    <location>
        <begin position="25"/>
        <end position="661"/>
    </location>
</feature>
<feature type="region of interest" description="Disordered" evidence="1">
    <location>
        <begin position="592"/>
        <end position="611"/>
    </location>
</feature>
<dbReference type="AlphaFoldDB" id="A0A540R763"/>
<keyword evidence="5" id="KW-1185">Reference proteome</keyword>
<gene>
    <name evidence="4" type="ORF">EJK80_06675</name>
</gene>
<dbReference type="Pfam" id="PF04536">
    <property type="entry name" value="TPM_phosphatase"/>
    <property type="match status" value="1"/>
</dbReference>
<organism evidence="4 5">
    <name type="scientific">Corynebacterium phoceense</name>
    <dbReference type="NCBI Taxonomy" id="1686286"/>
    <lineage>
        <taxon>Bacteria</taxon>
        <taxon>Bacillati</taxon>
        <taxon>Actinomycetota</taxon>
        <taxon>Actinomycetes</taxon>
        <taxon>Mycobacteriales</taxon>
        <taxon>Corynebacteriaceae</taxon>
        <taxon>Corynebacterium</taxon>
    </lineage>
</organism>